<dbReference type="Gene3D" id="1.10.3970.10">
    <property type="entry name" value="BSD domain"/>
    <property type="match status" value="1"/>
</dbReference>
<accession>A0A484MC74</accession>
<protein>
    <recommendedName>
        <fullName evidence="1">BSD domain-containing protein</fullName>
    </recommendedName>
</protein>
<organism evidence="2 3">
    <name type="scientific">Cuscuta campestris</name>
    <dbReference type="NCBI Taxonomy" id="132261"/>
    <lineage>
        <taxon>Eukaryota</taxon>
        <taxon>Viridiplantae</taxon>
        <taxon>Streptophyta</taxon>
        <taxon>Embryophyta</taxon>
        <taxon>Tracheophyta</taxon>
        <taxon>Spermatophyta</taxon>
        <taxon>Magnoliopsida</taxon>
        <taxon>eudicotyledons</taxon>
        <taxon>Gunneridae</taxon>
        <taxon>Pentapetalae</taxon>
        <taxon>asterids</taxon>
        <taxon>lamiids</taxon>
        <taxon>Solanales</taxon>
        <taxon>Convolvulaceae</taxon>
        <taxon>Cuscuteae</taxon>
        <taxon>Cuscuta</taxon>
        <taxon>Cuscuta subgen. Grammica</taxon>
        <taxon>Cuscuta sect. Cleistogrammica</taxon>
    </lineage>
</organism>
<reference evidence="2 3" key="1">
    <citation type="submission" date="2018-04" db="EMBL/GenBank/DDBJ databases">
        <authorList>
            <person name="Vogel A."/>
        </authorList>
    </citation>
    <scope>NUCLEOTIDE SEQUENCE [LARGE SCALE GENOMIC DNA]</scope>
</reference>
<sequence length="208" mass="23993">MYSWVRRRLSRIKLTSPPAGEKNEGFVKGAGEERRIYGVTDSLIELIKSFSVETFRNHPLPVEDGADCGGDEGTPGNVRRDLSDWQQHHALLVLSEIKELAQLRFKLCPRYLKEQQFWRIYFILVKSYVAEYELQAVRLARLKEMSIDNECIRDVRMGEVEMLETKQRIHDIAIEDHTCHDKNNIPSKIPQKVGSGEDICTQTLPHVS</sequence>
<gene>
    <name evidence="2" type="ORF">CCAM_LOCUS28081</name>
</gene>
<proteinExistence type="predicted"/>
<dbReference type="Proteomes" id="UP000595140">
    <property type="component" value="Unassembled WGS sequence"/>
</dbReference>
<dbReference type="Pfam" id="PF03909">
    <property type="entry name" value="BSD"/>
    <property type="match status" value="1"/>
</dbReference>
<evidence type="ECO:0000313" key="3">
    <source>
        <dbReference type="Proteomes" id="UP000595140"/>
    </source>
</evidence>
<dbReference type="PANTHER" id="PTHR31923:SF3">
    <property type="entry name" value="BSD DOMAIN-CONTAINING PROTEIN"/>
    <property type="match status" value="1"/>
</dbReference>
<evidence type="ECO:0000313" key="2">
    <source>
        <dbReference type="EMBL" id="VFQ86305.1"/>
    </source>
</evidence>
<dbReference type="SMART" id="SM00751">
    <property type="entry name" value="BSD"/>
    <property type="match status" value="1"/>
</dbReference>
<dbReference type="PROSITE" id="PS50858">
    <property type="entry name" value="BSD"/>
    <property type="match status" value="1"/>
</dbReference>
<dbReference type="InterPro" id="IPR005607">
    <property type="entry name" value="BSD_dom"/>
</dbReference>
<evidence type="ECO:0000259" key="1">
    <source>
        <dbReference type="PROSITE" id="PS50858"/>
    </source>
</evidence>
<dbReference type="InterPro" id="IPR035925">
    <property type="entry name" value="BSD_dom_sf"/>
</dbReference>
<keyword evidence="3" id="KW-1185">Reference proteome</keyword>
<dbReference type="AlphaFoldDB" id="A0A484MC74"/>
<dbReference type="PANTHER" id="PTHR31923">
    <property type="entry name" value="BSD DOMAIN-CONTAINING PROTEIN"/>
    <property type="match status" value="1"/>
</dbReference>
<feature type="domain" description="BSD" evidence="1">
    <location>
        <begin position="84"/>
        <end position="129"/>
    </location>
</feature>
<dbReference type="SUPFAM" id="SSF140383">
    <property type="entry name" value="BSD domain-like"/>
    <property type="match status" value="1"/>
</dbReference>
<dbReference type="OrthoDB" id="47923at2759"/>
<name>A0A484MC74_9ASTE</name>
<dbReference type="EMBL" id="OOIL02003144">
    <property type="protein sequence ID" value="VFQ86305.1"/>
    <property type="molecule type" value="Genomic_DNA"/>
</dbReference>